<dbReference type="PANTHER" id="PTHR42961:SF2">
    <property type="entry name" value="IRON-SULFUR PROTEIN NUBPL"/>
    <property type="match status" value="1"/>
</dbReference>
<dbReference type="EMBL" id="HG793125">
    <property type="protein sequence ID" value="CDK24846.1"/>
    <property type="molecule type" value="Genomic_DNA"/>
</dbReference>
<keyword evidence="4" id="KW-0408">Iron</keyword>
<evidence type="ECO:0008006" key="9">
    <source>
        <dbReference type="Google" id="ProtNLM"/>
    </source>
</evidence>
<evidence type="ECO:0000256" key="3">
    <source>
        <dbReference type="ARBA" id="ARBA00022840"/>
    </source>
</evidence>
<dbReference type="GO" id="GO:0140663">
    <property type="term" value="F:ATP-dependent FeS chaperone activity"/>
    <property type="evidence" value="ECO:0007669"/>
    <property type="project" value="InterPro"/>
</dbReference>
<dbReference type="InterPro" id="IPR044304">
    <property type="entry name" value="NUBPL-like"/>
</dbReference>
<dbReference type="GO" id="GO:0046872">
    <property type="term" value="F:metal ion binding"/>
    <property type="evidence" value="ECO:0007669"/>
    <property type="project" value="UniProtKB-KW"/>
</dbReference>
<evidence type="ECO:0000256" key="4">
    <source>
        <dbReference type="ARBA" id="ARBA00023004"/>
    </source>
</evidence>
<dbReference type="RefSeq" id="XP_022456861.1">
    <property type="nucleotide sequence ID" value="XM_022605388.1"/>
</dbReference>
<keyword evidence="3" id="KW-0067">ATP-binding</keyword>
<protein>
    <recommendedName>
        <fullName evidence="9">Iron-sulfur protein NUBPL</fullName>
    </recommendedName>
</protein>
<dbReference type="GO" id="GO:0005739">
    <property type="term" value="C:mitochondrion"/>
    <property type="evidence" value="ECO:0007669"/>
    <property type="project" value="TreeGrafter"/>
</dbReference>
<dbReference type="InterPro" id="IPR033756">
    <property type="entry name" value="YlxH/NBP35"/>
</dbReference>
<dbReference type="SUPFAM" id="SSF52540">
    <property type="entry name" value="P-loop containing nucleoside triphosphate hydrolases"/>
    <property type="match status" value="1"/>
</dbReference>
<reference evidence="7" key="1">
    <citation type="submission" date="2013-12" db="EMBL/GenBank/DDBJ databases">
        <authorList>
            <person name="Genoscope - CEA"/>
        </authorList>
    </citation>
    <scope>NUCLEOTIDE SEQUENCE</scope>
    <source>
        <strain evidence="7">CBS 1993</strain>
    </source>
</reference>
<dbReference type="HOGENOM" id="CLU_024839_0_2_1"/>
<evidence type="ECO:0000313" key="8">
    <source>
        <dbReference type="Proteomes" id="UP000019384"/>
    </source>
</evidence>
<keyword evidence="1" id="KW-0479">Metal-binding</keyword>
<keyword evidence="8" id="KW-1185">Reference proteome</keyword>
<dbReference type="GO" id="GO:0032981">
    <property type="term" value="P:mitochondrial respiratory chain complex I assembly"/>
    <property type="evidence" value="ECO:0007669"/>
    <property type="project" value="TreeGrafter"/>
</dbReference>
<accession>W6MGD1</accession>
<proteinExistence type="inferred from homology"/>
<dbReference type="STRING" id="1382522.W6MGD1"/>
<dbReference type="FunFam" id="3.40.50.300:FF:001278">
    <property type="entry name" value="Iron-sulfur cluster carrier protein"/>
    <property type="match status" value="1"/>
</dbReference>
<dbReference type="CDD" id="cd02037">
    <property type="entry name" value="Mrp_NBP35"/>
    <property type="match status" value="1"/>
</dbReference>
<dbReference type="OrthoDB" id="1741334at2759"/>
<dbReference type="GO" id="GO:0051539">
    <property type="term" value="F:4 iron, 4 sulfur cluster binding"/>
    <property type="evidence" value="ECO:0007669"/>
    <property type="project" value="TreeGrafter"/>
</dbReference>
<dbReference type="PANTHER" id="PTHR42961">
    <property type="entry name" value="IRON-SULFUR PROTEIN NUBPL"/>
    <property type="match status" value="1"/>
</dbReference>
<comment type="similarity">
    <text evidence="6">Belongs to the Mrp/NBP35 ATP-binding proteins family.</text>
</comment>
<keyword evidence="5" id="KW-0411">Iron-sulfur</keyword>
<evidence type="ECO:0000313" key="7">
    <source>
        <dbReference type="EMBL" id="CDK24846.1"/>
    </source>
</evidence>
<dbReference type="InterPro" id="IPR019591">
    <property type="entry name" value="Mrp/NBP35_ATP-bd"/>
</dbReference>
<dbReference type="HAMAP" id="MF_02040">
    <property type="entry name" value="Mrp_NBP35"/>
    <property type="match status" value="1"/>
</dbReference>
<evidence type="ECO:0000256" key="6">
    <source>
        <dbReference type="ARBA" id="ARBA00024036"/>
    </source>
</evidence>
<dbReference type="InterPro" id="IPR000808">
    <property type="entry name" value="Mrp-like_CS"/>
</dbReference>
<dbReference type="GO" id="GO:0005524">
    <property type="term" value="F:ATP binding"/>
    <property type="evidence" value="ECO:0007669"/>
    <property type="project" value="UniProtKB-KW"/>
</dbReference>
<evidence type="ECO:0000256" key="5">
    <source>
        <dbReference type="ARBA" id="ARBA00023014"/>
    </source>
</evidence>
<keyword evidence="2" id="KW-0547">Nucleotide-binding</keyword>
<dbReference type="Pfam" id="PF10609">
    <property type="entry name" value="ParA"/>
    <property type="match status" value="1"/>
</dbReference>
<reference evidence="7" key="2">
    <citation type="submission" date="2014-02" db="EMBL/GenBank/DDBJ databases">
        <title>Complete DNA sequence of /Kuraishia capsulata/ illustrates novel genomic features among budding yeasts (/Saccharomycotina/).</title>
        <authorList>
            <person name="Morales L."/>
            <person name="Noel B."/>
            <person name="Porcel B."/>
            <person name="Marcet-Houben M."/>
            <person name="Hullo M-F."/>
            <person name="Sacerdot C."/>
            <person name="Tekaia F."/>
            <person name="Leh-Louis V."/>
            <person name="Despons L."/>
            <person name="Khanna V."/>
            <person name="Aury J-M."/>
            <person name="Barbe V."/>
            <person name="Couloux A."/>
            <person name="Labadie K."/>
            <person name="Pelletier E."/>
            <person name="Souciet J-L."/>
            <person name="Boekhout T."/>
            <person name="Gabaldon T."/>
            <person name="Wincker P."/>
            <person name="Dujon B."/>
        </authorList>
    </citation>
    <scope>NUCLEOTIDE SEQUENCE</scope>
    <source>
        <strain evidence="7">CBS 1993</strain>
    </source>
</reference>
<dbReference type="PROSITE" id="PS01215">
    <property type="entry name" value="MRP"/>
    <property type="match status" value="1"/>
</dbReference>
<dbReference type="InterPro" id="IPR027417">
    <property type="entry name" value="P-loop_NTPase"/>
</dbReference>
<dbReference type="Proteomes" id="UP000019384">
    <property type="component" value="Unassembled WGS sequence"/>
</dbReference>
<dbReference type="GeneID" id="34518249"/>
<dbReference type="AlphaFoldDB" id="W6MGD1"/>
<organism evidence="7 8">
    <name type="scientific">Kuraishia capsulata CBS 1993</name>
    <dbReference type="NCBI Taxonomy" id="1382522"/>
    <lineage>
        <taxon>Eukaryota</taxon>
        <taxon>Fungi</taxon>
        <taxon>Dikarya</taxon>
        <taxon>Ascomycota</taxon>
        <taxon>Saccharomycotina</taxon>
        <taxon>Pichiomycetes</taxon>
        <taxon>Pichiales</taxon>
        <taxon>Pichiaceae</taxon>
        <taxon>Kuraishia</taxon>
    </lineage>
</organism>
<dbReference type="GO" id="GO:0016226">
    <property type="term" value="P:iron-sulfur cluster assembly"/>
    <property type="evidence" value="ECO:0007669"/>
    <property type="project" value="InterPro"/>
</dbReference>
<gene>
    <name evidence="7" type="ORF">KUCA_T00000813001</name>
</gene>
<evidence type="ECO:0000256" key="1">
    <source>
        <dbReference type="ARBA" id="ARBA00022723"/>
    </source>
</evidence>
<sequence length="299" mass="32176">MSRVCFLQVRRAFSVCSARAHENPLGIPRKSSQAPQIPSRGGLPVRQKIPGVKKIVVVASGKGGVGKSTVSANLAVGLSKLNLNVGLLDADVFGPSVPKLMNLSGEPRLSDNKLQPLVNYGIQTMSMGYLIPTEQSAIVWRGLMVMKALQQLLFEVAWSNVDVLVIDMPPGTGDVQLTISQQCKVDGAVIVSTSQDVALIDVQKGMTMFEKVKIPIMGLVENMSYYQCPNCNHQEHIFGDNGVADEAAKQGVEVIASVPLNKQICLQSDKGMPISVNESDPLAKPYLDLAKKVKQKLGV</sequence>
<name>W6MGD1_9ASCO</name>
<evidence type="ECO:0000256" key="2">
    <source>
        <dbReference type="ARBA" id="ARBA00022741"/>
    </source>
</evidence>
<dbReference type="Gene3D" id="3.40.50.300">
    <property type="entry name" value="P-loop containing nucleotide triphosphate hydrolases"/>
    <property type="match status" value="1"/>
</dbReference>